<evidence type="ECO:0000313" key="7">
    <source>
        <dbReference type="EMBL" id="MBC8531670.1"/>
    </source>
</evidence>
<dbReference type="GO" id="GO:0046872">
    <property type="term" value="F:metal ion binding"/>
    <property type="evidence" value="ECO:0007669"/>
    <property type="project" value="UniProtKB-KW"/>
</dbReference>
<dbReference type="Proteomes" id="UP000623172">
    <property type="component" value="Unassembled WGS sequence"/>
</dbReference>
<keyword evidence="2" id="KW-0479">Metal-binding</keyword>
<dbReference type="InterPro" id="IPR007202">
    <property type="entry name" value="4Fe-4S_dom"/>
</dbReference>
<evidence type="ECO:0000256" key="1">
    <source>
        <dbReference type="ARBA" id="ARBA00022485"/>
    </source>
</evidence>
<dbReference type="Pfam" id="PF02906">
    <property type="entry name" value="Fe_hyd_lg_C"/>
    <property type="match status" value="1"/>
</dbReference>
<dbReference type="Gene3D" id="3.40.950.10">
    <property type="entry name" value="Fe-only Hydrogenase (Larger Subunit), Chain L, domain 3"/>
    <property type="match status" value="1"/>
</dbReference>
<feature type="domain" description="4Fe-4S" evidence="6">
    <location>
        <begin position="349"/>
        <end position="410"/>
    </location>
</feature>
<comment type="caution">
    <text evidence="7">The sequence shown here is derived from an EMBL/GenBank/DDBJ whole genome shotgun (WGS) entry which is preliminary data.</text>
</comment>
<dbReference type="SUPFAM" id="SSF54862">
    <property type="entry name" value="4Fe-4S ferredoxins"/>
    <property type="match status" value="1"/>
</dbReference>
<dbReference type="EMBL" id="JACRSR010000002">
    <property type="protein sequence ID" value="MBC8531670.1"/>
    <property type="molecule type" value="Genomic_DNA"/>
</dbReference>
<dbReference type="InterPro" id="IPR009016">
    <property type="entry name" value="Fe_hydrogenase"/>
</dbReference>
<name>A0A926D3F9_9FIRM</name>
<protein>
    <submittedName>
        <fullName evidence="7">PAS domain-containing protein</fullName>
    </submittedName>
</protein>
<evidence type="ECO:0000256" key="3">
    <source>
        <dbReference type="ARBA" id="ARBA00023004"/>
    </source>
</evidence>
<dbReference type="InterPro" id="IPR013767">
    <property type="entry name" value="PAS_fold"/>
</dbReference>
<reference evidence="7" key="1">
    <citation type="submission" date="2020-08" db="EMBL/GenBank/DDBJ databases">
        <title>Genome public.</title>
        <authorList>
            <person name="Liu C."/>
            <person name="Sun Q."/>
        </authorList>
    </citation>
    <scope>NUCLEOTIDE SEQUENCE</scope>
    <source>
        <strain evidence="7">NSJ-53</strain>
    </source>
</reference>
<evidence type="ECO:0000313" key="8">
    <source>
        <dbReference type="Proteomes" id="UP000623172"/>
    </source>
</evidence>
<evidence type="ECO:0000256" key="4">
    <source>
        <dbReference type="ARBA" id="ARBA00023014"/>
    </source>
</evidence>
<dbReference type="RefSeq" id="WP_249316280.1">
    <property type="nucleotide sequence ID" value="NZ_JACRSR010000002.1"/>
</dbReference>
<dbReference type="PROSITE" id="PS51656">
    <property type="entry name" value="4FE4S"/>
    <property type="match status" value="1"/>
</dbReference>
<dbReference type="InterPro" id="IPR017896">
    <property type="entry name" value="4Fe4S_Fe-S-bd"/>
</dbReference>
<organism evidence="7 8">
    <name type="scientific">Gehongia tenuis</name>
    <dbReference type="NCBI Taxonomy" id="2763655"/>
    <lineage>
        <taxon>Bacteria</taxon>
        <taxon>Bacillati</taxon>
        <taxon>Bacillota</taxon>
        <taxon>Clostridia</taxon>
        <taxon>Christensenellales</taxon>
        <taxon>Christensenellaceae</taxon>
        <taxon>Gehongia</taxon>
    </lineage>
</organism>
<dbReference type="GO" id="GO:0051539">
    <property type="term" value="F:4 iron, 4 sulfur cluster binding"/>
    <property type="evidence" value="ECO:0007669"/>
    <property type="project" value="UniProtKB-KW"/>
</dbReference>
<dbReference type="Pfam" id="PF04060">
    <property type="entry name" value="FeS"/>
    <property type="match status" value="1"/>
</dbReference>
<dbReference type="InterPro" id="IPR050340">
    <property type="entry name" value="Cytosolic_Fe-S_CAF"/>
</dbReference>
<dbReference type="Gene3D" id="3.30.450.20">
    <property type="entry name" value="PAS domain"/>
    <property type="match status" value="1"/>
</dbReference>
<keyword evidence="4" id="KW-0411">Iron-sulfur</keyword>
<keyword evidence="1" id="KW-0004">4Fe-4S</keyword>
<dbReference type="PROSITE" id="PS51379">
    <property type="entry name" value="4FE4S_FER_2"/>
    <property type="match status" value="1"/>
</dbReference>
<keyword evidence="3" id="KW-0408">Iron</keyword>
<dbReference type="GO" id="GO:0006355">
    <property type="term" value="P:regulation of DNA-templated transcription"/>
    <property type="evidence" value="ECO:0007669"/>
    <property type="project" value="InterPro"/>
</dbReference>
<dbReference type="InterPro" id="IPR035965">
    <property type="entry name" value="PAS-like_dom_sf"/>
</dbReference>
<evidence type="ECO:0000256" key="2">
    <source>
        <dbReference type="ARBA" id="ARBA00022723"/>
    </source>
</evidence>
<dbReference type="PROSITE" id="PS00198">
    <property type="entry name" value="4FE4S_FER_1"/>
    <property type="match status" value="1"/>
</dbReference>
<dbReference type="AlphaFoldDB" id="A0A926D3F9"/>
<evidence type="ECO:0000259" key="5">
    <source>
        <dbReference type="PROSITE" id="PS51379"/>
    </source>
</evidence>
<evidence type="ECO:0000259" key="6">
    <source>
        <dbReference type="PROSITE" id="PS51656"/>
    </source>
</evidence>
<dbReference type="Gene3D" id="3.30.70.20">
    <property type="match status" value="1"/>
</dbReference>
<dbReference type="InterPro" id="IPR004108">
    <property type="entry name" value="Fe_hydrogenase_lsu_C"/>
</dbReference>
<sequence>MGLIAVKEANCKNCYRCLRGCMVKSLKYKGNKMDVIEDQCILCGNCIVTCEQKAKILVNDEARIRRMVEDPDTRTVVSLAPSFIAAYGQDNRNRLVGALKKLGFSFVEETSIGASEVTRAYRDLIEEGRMRNILSSCCPTVNMLIAKYFPDLLGELAPVITPAETHARMIKKHYGEDTKVIFIGPCLSKIHEAGESDYLDGALSFGEINNWLEERAIRVEDSEVMDFDKHSGYSRIYPIENGILYDLKQKDAKNTYDYLAVSGLENVKALLEEMQAGKIEKAFVEVNACTGGCVNGPLMPGGRQSFHRGRIQVDKYARHPIGEDAPVKVGMACHHKEEMVEANIPGEATIRAILSQIGKPTPEQELNCGSCGYPTCRDKAIAVYQGKAELHMCMPYMFDMSQTLANVTLSVTPNYIVAVDEDMKIKECNLSAQALFNVTRNEALQKYIFDFIDHSDFIQVMDEKRNLYDKKVSFENLGITVNETIIYVDDQNIAIGILQDITAEEEAEQKQYDLKMETVEMAQKVIDKQMVVAQEIASLLGETTAETKVTLNKLKDLIADGNEK</sequence>
<dbReference type="SUPFAM" id="SSF53920">
    <property type="entry name" value="Fe-only hydrogenase"/>
    <property type="match status" value="1"/>
</dbReference>
<dbReference type="SMART" id="SM00091">
    <property type="entry name" value="PAS"/>
    <property type="match status" value="1"/>
</dbReference>
<keyword evidence="8" id="KW-1185">Reference proteome</keyword>
<accession>A0A926D3F9</accession>
<proteinExistence type="predicted"/>
<dbReference type="InterPro" id="IPR017900">
    <property type="entry name" value="4Fe4S_Fe_S_CS"/>
</dbReference>
<dbReference type="Pfam" id="PF00989">
    <property type="entry name" value="PAS"/>
    <property type="match status" value="1"/>
</dbReference>
<dbReference type="PANTHER" id="PTHR11615">
    <property type="entry name" value="NITRATE, FORMATE, IRON DEHYDROGENASE"/>
    <property type="match status" value="1"/>
</dbReference>
<dbReference type="CDD" id="cd00130">
    <property type="entry name" value="PAS"/>
    <property type="match status" value="1"/>
</dbReference>
<feature type="domain" description="4Fe-4S ferredoxin-type" evidence="5">
    <location>
        <begin position="31"/>
        <end position="60"/>
    </location>
</feature>
<gene>
    <name evidence="7" type="ORF">H8696_07380</name>
</gene>
<dbReference type="InterPro" id="IPR000014">
    <property type="entry name" value="PAS"/>
</dbReference>
<dbReference type="SUPFAM" id="SSF55785">
    <property type="entry name" value="PYP-like sensor domain (PAS domain)"/>
    <property type="match status" value="1"/>
</dbReference>
<dbReference type="Gene3D" id="1.10.15.40">
    <property type="entry name" value="Electron transport complex subunit B, putative Fe-S cluster"/>
    <property type="match status" value="1"/>
</dbReference>